<reference evidence="1" key="1">
    <citation type="submission" date="2018-02" db="EMBL/GenBank/DDBJ databases">
        <title>Rhizophora mucronata_Transcriptome.</title>
        <authorList>
            <person name="Meera S.P."/>
            <person name="Sreeshan A."/>
            <person name="Augustine A."/>
        </authorList>
    </citation>
    <scope>NUCLEOTIDE SEQUENCE</scope>
    <source>
        <tissue evidence="1">Leaf</tissue>
    </source>
</reference>
<organism evidence="1">
    <name type="scientific">Rhizophora mucronata</name>
    <name type="common">Asiatic mangrove</name>
    <dbReference type="NCBI Taxonomy" id="61149"/>
    <lineage>
        <taxon>Eukaryota</taxon>
        <taxon>Viridiplantae</taxon>
        <taxon>Streptophyta</taxon>
        <taxon>Embryophyta</taxon>
        <taxon>Tracheophyta</taxon>
        <taxon>Spermatophyta</taxon>
        <taxon>Magnoliopsida</taxon>
        <taxon>eudicotyledons</taxon>
        <taxon>Gunneridae</taxon>
        <taxon>Pentapetalae</taxon>
        <taxon>rosids</taxon>
        <taxon>fabids</taxon>
        <taxon>Malpighiales</taxon>
        <taxon>Rhizophoraceae</taxon>
        <taxon>Rhizophora</taxon>
    </lineage>
</organism>
<accession>A0A2P2PHC9</accession>
<sequence length="39" mass="4484">MKMQSCLLFNSLLLGSFPSLSSFAPYFHVPLFLFLFLLN</sequence>
<evidence type="ECO:0000313" key="1">
    <source>
        <dbReference type="EMBL" id="MBX54113.1"/>
    </source>
</evidence>
<protein>
    <submittedName>
        <fullName evidence="1">Uncharacterized protein</fullName>
    </submittedName>
</protein>
<dbReference type="EMBL" id="GGEC01073629">
    <property type="protein sequence ID" value="MBX54113.1"/>
    <property type="molecule type" value="Transcribed_RNA"/>
</dbReference>
<proteinExistence type="predicted"/>
<dbReference type="AlphaFoldDB" id="A0A2P2PHC9"/>
<name>A0A2P2PHC9_RHIMU</name>